<keyword evidence="1" id="KW-0812">Transmembrane</keyword>
<keyword evidence="1" id="KW-0472">Membrane</keyword>
<evidence type="ECO:0000313" key="3">
    <source>
        <dbReference type="Proteomes" id="UP000001411"/>
    </source>
</evidence>
<reference evidence="2 3" key="1">
    <citation type="journal article" date="2003" name="Mol. Microbiol.">
        <title>Genome-based analysis of virulence genes in a non-biofilm-forming Staphylococcus epidermidis strain (ATCC 12228).</title>
        <authorList>
            <person name="Zhang Y.Q."/>
            <person name="Ren S.X."/>
            <person name="Li H.L."/>
            <person name="Wang Y.X."/>
            <person name="Fu G."/>
            <person name="Yang J."/>
            <person name="Qin Z.Q."/>
            <person name="Miao Y.G."/>
            <person name="Wang W.Y."/>
            <person name="Chen R.S."/>
            <person name="Shen Y."/>
            <person name="Chen Z."/>
            <person name="Yuan Z.H."/>
            <person name="Zhao G.P."/>
            <person name="Qu D."/>
            <person name="Danchin A."/>
            <person name="Wen Y.M."/>
        </authorList>
    </citation>
    <scope>NUCLEOTIDE SEQUENCE [LARGE SCALE GENOMIC DNA]</scope>
    <source>
        <strain evidence="3">ATCC 12228 / FDA PCI 1200</strain>
    </source>
</reference>
<evidence type="ECO:0000313" key="2">
    <source>
        <dbReference type="EMBL" id="AAO04095.1"/>
    </source>
</evidence>
<protein>
    <submittedName>
        <fullName evidence="2">Uncharacterized protein</fullName>
    </submittedName>
</protein>
<dbReference type="Proteomes" id="UP000001411">
    <property type="component" value="Chromosome"/>
</dbReference>
<sequence length="32" mass="3809">MKKSIVIDFFIANLSMFFILMSLLIILKLEYL</sequence>
<keyword evidence="1" id="KW-1133">Transmembrane helix</keyword>
<accession>A0A0H2VF56</accession>
<gene>
    <name evidence="2" type="ordered locus">SE_0498</name>
</gene>
<dbReference type="KEGG" id="sep:SE_0498"/>
<name>A0A0H2VF56_STAES</name>
<proteinExistence type="predicted"/>
<dbReference type="EMBL" id="AE015929">
    <property type="protein sequence ID" value="AAO04095.1"/>
    <property type="molecule type" value="Genomic_DNA"/>
</dbReference>
<organism evidence="2 3">
    <name type="scientific">Staphylococcus epidermidis (strain ATCC 12228 / FDA PCI 1200)</name>
    <dbReference type="NCBI Taxonomy" id="176280"/>
    <lineage>
        <taxon>Bacteria</taxon>
        <taxon>Bacillati</taxon>
        <taxon>Bacillota</taxon>
        <taxon>Bacilli</taxon>
        <taxon>Bacillales</taxon>
        <taxon>Staphylococcaceae</taxon>
        <taxon>Staphylococcus</taxon>
    </lineage>
</organism>
<evidence type="ECO:0000256" key="1">
    <source>
        <dbReference type="SAM" id="Phobius"/>
    </source>
</evidence>
<dbReference type="HOGENOM" id="CLU_3391512_0_0_9"/>
<dbReference type="AlphaFoldDB" id="A0A0H2VF56"/>
<feature type="transmembrane region" description="Helical" evidence="1">
    <location>
        <begin position="6"/>
        <end position="27"/>
    </location>
</feature>